<feature type="non-terminal residue" evidence="1">
    <location>
        <position position="416"/>
    </location>
</feature>
<reference evidence="1" key="1">
    <citation type="submission" date="2021-02" db="EMBL/GenBank/DDBJ databases">
        <authorList>
            <consortium name="DOE Joint Genome Institute"/>
            <person name="Ahrendt S."/>
            <person name="Looney B.P."/>
            <person name="Miyauchi S."/>
            <person name="Morin E."/>
            <person name="Drula E."/>
            <person name="Courty P.E."/>
            <person name="Chicoki N."/>
            <person name="Fauchery L."/>
            <person name="Kohler A."/>
            <person name="Kuo A."/>
            <person name="Labutti K."/>
            <person name="Pangilinan J."/>
            <person name="Lipzen A."/>
            <person name="Riley R."/>
            <person name="Andreopoulos W."/>
            <person name="He G."/>
            <person name="Johnson J."/>
            <person name="Barry K.W."/>
            <person name="Grigoriev I.V."/>
            <person name="Nagy L."/>
            <person name="Hibbett D."/>
            <person name="Henrissat B."/>
            <person name="Matheny P.B."/>
            <person name="Labbe J."/>
            <person name="Martin F."/>
        </authorList>
    </citation>
    <scope>NUCLEOTIDE SEQUENCE</scope>
    <source>
        <strain evidence="1">FP105234-sp</strain>
    </source>
</reference>
<name>A0ACB8R5A0_9AGAM</name>
<reference evidence="1" key="2">
    <citation type="journal article" date="2022" name="New Phytol.">
        <title>Evolutionary transition to the ectomycorrhizal habit in the genomes of a hyperdiverse lineage of mushroom-forming fungi.</title>
        <authorList>
            <person name="Looney B."/>
            <person name="Miyauchi S."/>
            <person name="Morin E."/>
            <person name="Drula E."/>
            <person name="Courty P.E."/>
            <person name="Kohler A."/>
            <person name="Kuo A."/>
            <person name="LaButti K."/>
            <person name="Pangilinan J."/>
            <person name="Lipzen A."/>
            <person name="Riley R."/>
            <person name="Andreopoulos W."/>
            <person name="He G."/>
            <person name="Johnson J."/>
            <person name="Nolan M."/>
            <person name="Tritt A."/>
            <person name="Barry K.W."/>
            <person name="Grigoriev I.V."/>
            <person name="Nagy L.G."/>
            <person name="Hibbett D."/>
            <person name="Henrissat B."/>
            <person name="Matheny P.B."/>
            <person name="Labbe J."/>
            <person name="Martin F.M."/>
        </authorList>
    </citation>
    <scope>NUCLEOTIDE SEQUENCE</scope>
    <source>
        <strain evidence="1">FP105234-sp</strain>
    </source>
</reference>
<sequence length="416" mass="46076">MAVTIGRLLRFIRSIFVPTLTVFSFSCLLTFFFILYQPTHGPGDVQRLGWQSWDVISPIRPAQTPGNTESAAPDNGSPAHDTPAHDGVDWWNVTKPTSPAVDSASLPLDVWSPLLPHDTGCACAVSEIAVVRCMFDMRLADVCSPVSSKQEDAIKGKWVLVAPDLNVQAGMWHLHLYYRRTRRLDVPLITDLMLLPAKEQPPPAVGTWTKAPLSVRDGVMRTKPLFLWYRTSKTSAEMTAEERQNIITEVDVLYGDGEPWFGFEKIPRATQEAIPPRRENTWITYRRGVKTPPPAPPLHFSHDGKFKIMQVADLHFSVSSGPCRDTDAPCPNPADGGAYNITDTLVGRALDAERPDLVVFSGDQLNGQGSSWDAKSVLAKFAHAVIARGIPWAAVFGNHDDEDERSGGMRRDQVRM</sequence>
<proteinExistence type="predicted"/>
<dbReference type="EMBL" id="MU276364">
    <property type="protein sequence ID" value="KAI0039057.1"/>
    <property type="molecule type" value="Genomic_DNA"/>
</dbReference>
<evidence type="ECO:0000313" key="2">
    <source>
        <dbReference type="Proteomes" id="UP000814033"/>
    </source>
</evidence>
<keyword evidence="2" id="KW-1185">Reference proteome</keyword>
<evidence type="ECO:0000313" key="1">
    <source>
        <dbReference type="EMBL" id="KAI0039057.1"/>
    </source>
</evidence>
<gene>
    <name evidence="1" type="ORF">FA95DRAFT_1550925</name>
</gene>
<organism evidence="1 2">
    <name type="scientific">Auriscalpium vulgare</name>
    <dbReference type="NCBI Taxonomy" id="40419"/>
    <lineage>
        <taxon>Eukaryota</taxon>
        <taxon>Fungi</taxon>
        <taxon>Dikarya</taxon>
        <taxon>Basidiomycota</taxon>
        <taxon>Agaricomycotina</taxon>
        <taxon>Agaricomycetes</taxon>
        <taxon>Russulales</taxon>
        <taxon>Auriscalpiaceae</taxon>
        <taxon>Auriscalpium</taxon>
    </lineage>
</organism>
<accession>A0ACB8R5A0</accession>
<protein>
    <submittedName>
        <fullName evidence="1">Uncharacterized protein</fullName>
    </submittedName>
</protein>
<dbReference type="Proteomes" id="UP000814033">
    <property type="component" value="Unassembled WGS sequence"/>
</dbReference>
<comment type="caution">
    <text evidence="1">The sequence shown here is derived from an EMBL/GenBank/DDBJ whole genome shotgun (WGS) entry which is preliminary data.</text>
</comment>